<dbReference type="InterPro" id="IPR036305">
    <property type="entry name" value="RGS_sf"/>
</dbReference>
<evidence type="ECO:0000256" key="4">
    <source>
        <dbReference type="ARBA" id="ARBA00022692"/>
    </source>
</evidence>
<evidence type="ECO:0000256" key="5">
    <source>
        <dbReference type="ARBA" id="ARBA00022989"/>
    </source>
</evidence>
<keyword evidence="4 8" id="KW-0812">Transmembrane</keyword>
<dbReference type="OrthoDB" id="5584247at2759"/>
<dbReference type="InterPro" id="IPR016137">
    <property type="entry name" value="RGS"/>
</dbReference>
<dbReference type="InterPro" id="IPR003439">
    <property type="entry name" value="ABC_transporter-like_ATP-bd"/>
</dbReference>
<protein>
    <submittedName>
        <fullName evidence="10">DgyrCDS14351</fullName>
    </submittedName>
</protein>
<evidence type="ECO:0000313" key="11">
    <source>
        <dbReference type="Proteomes" id="UP000549394"/>
    </source>
</evidence>
<evidence type="ECO:0000256" key="1">
    <source>
        <dbReference type="ARBA" id="ARBA00004141"/>
    </source>
</evidence>
<dbReference type="AlphaFoldDB" id="A0A7I8WDB2"/>
<dbReference type="Pfam" id="PF00005">
    <property type="entry name" value="ABC_tran"/>
    <property type="match status" value="1"/>
</dbReference>
<comment type="subcellular location">
    <subcellularLocation>
        <location evidence="1">Membrane</location>
        <topology evidence="1">Multi-pass membrane protein</topology>
    </subcellularLocation>
</comment>
<dbReference type="PANTHER" id="PTHR48041">
    <property type="entry name" value="ABC TRANSPORTER G FAMILY MEMBER 28"/>
    <property type="match status" value="1"/>
</dbReference>
<accession>A0A7I8WDB2</accession>
<sequence length="952" mass="108885">MLRLPDKMPKQMKIDRVDELIKVLDLQKCINTRIGGIEIQGLSGGEKKRANIACELLTNPKLMLLDEPTSGLDSSTSYSLIKTLKDYSVRQGKTIITTIHQPSSQIFYTFDKLLLLCDGRVAYYGNVKEVTQFFSNINIHCSPEYNPADFIIEKVKDEYLKGEIFEAAEKKLQTIEWPSEQRQEISMKNNENTVSKSQSTVTYEKYRKYDDIDALPSEGCNGTSVQLELGHDFYTQSKWQTKFTTQLVVLTKRNFKASLGRILSKMAVSVNVFTAIVMSLLWFRLKREEDSLNNRIGMIFFISIHLQFSTMIDAIQSFPFERPIINKERSSGAYRLSAYISSKYFSETPLQMVLPFVIITLTYWCVNLHAHAGYFCIYLLLGLLNALAASGVGMCIGSILNDFQTSVTSAAIYGIVNMMAGGWFIRNIPPALAWLKHISLVGVSFNSLLKVELNYGPDLKCSGLNETTFDICKRNGTLLSGKEVIRSLGFTRPLWLDILVLSLIAILTRLVVYASARYYQTANGPTNPFRNCFNKSSSCPKDTTKNHLNNINFPVNDNLRLLSSSETENYNIPKRFSRLHQTLNELLQDNDSIKYLLRYLETKGFDHYLKFWLEVVSFKSTTTSRTNASNQGKNSNLANGFAEKGISEDLRNDVMSRMCMEDGSVDPNCFNHCQNFVLEFIYRAFEGYNNSKFFYQRQIDILTSNVRMPDILFYQAAFFYFMEFMEREGGSILIECWIAMDNFEYGESAAQEDAMVIYDKYFSLQAISPVGFDDKIRFEIETNICREGGPLKDCFLCAQKVVLCSLERIYLPVFLKSDLYLKYLDELISAAKNQHKRNSSNGSNNSIHQATASSHPKKSTDKVSENFTIDNSLFEPDTLWQRDEGQMTLGRINEWGEYVRRFEPEPENDKRNFVEKIFVRSKEKDKTEEDMASQVAKMIINDIVSVTKSTKK</sequence>
<gene>
    <name evidence="10" type="ORF">DGYR_LOCUS13440</name>
</gene>
<reference evidence="10 11" key="1">
    <citation type="submission" date="2020-08" db="EMBL/GenBank/DDBJ databases">
        <authorList>
            <person name="Hejnol A."/>
        </authorList>
    </citation>
    <scope>NUCLEOTIDE SEQUENCE [LARGE SCALE GENOMIC DNA]</scope>
</reference>
<feature type="domain" description="RGS" evidence="9">
    <location>
        <begin position="707"/>
        <end position="824"/>
    </location>
</feature>
<keyword evidence="5 8" id="KW-1133">Transmembrane helix</keyword>
<evidence type="ECO:0000256" key="8">
    <source>
        <dbReference type="SAM" id="Phobius"/>
    </source>
</evidence>
<feature type="transmembrane region" description="Helical" evidence="8">
    <location>
        <begin position="262"/>
        <end position="283"/>
    </location>
</feature>
<feature type="domain" description="RGS" evidence="9">
    <location>
        <begin position="582"/>
        <end position="641"/>
    </location>
</feature>
<keyword evidence="11" id="KW-1185">Reference proteome</keyword>
<dbReference type="SUPFAM" id="SSF52540">
    <property type="entry name" value="P-loop containing nucleoside triphosphate hydrolases"/>
    <property type="match status" value="1"/>
</dbReference>
<dbReference type="GO" id="GO:0140359">
    <property type="term" value="F:ABC-type transporter activity"/>
    <property type="evidence" value="ECO:0007669"/>
    <property type="project" value="InterPro"/>
</dbReference>
<feature type="transmembrane region" description="Helical" evidence="8">
    <location>
        <begin position="494"/>
        <end position="516"/>
    </location>
</feature>
<feature type="compositionally biased region" description="Polar residues" evidence="7">
    <location>
        <begin position="839"/>
        <end position="854"/>
    </location>
</feature>
<dbReference type="SMART" id="SM00315">
    <property type="entry name" value="RGS"/>
    <property type="match status" value="2"/>
</dbReference>
<keyword evidence="6 8" id="KW-0472">Membrane</keyword>
<feature type="region of interest" description="Disordered" evidence="7">
    <location>
        <begin position="835"/>
        <end position="862"/>
    </location>
</feature>
<evidence type="ECO:0000256" key="6">
    <source>
        <dbReference type="ARBA" id="ARBA00023136"/>
    </source>
</evidence>
<organism evidence="10 11">
    <name type="scientific">Dimorphilus gyrociliatus</name>
    <dbReference type="NCBI Taxonomy" id="2664684"/>
    <lineage>
        <taxon>Eukaryota</taxon>
        <taxon>Metazoa</taxon>
        <taxon>Spiralia</taxon>
        <taxon>Lophotrochozoa</taxon>
        <taxon>Annelida</taxon>
        <taxon>Polychaeta</taxon>
        <taxon>Polychaeta incertae sedis</taxon>
        <taxon>Dinophilidae</taxon>
        <taxon>Dimorphilus</taxon>
    </lineage>
</organism>
<dbReference type="SUPFAM" id="SSF48097">
    <property type="entry name" value="Regulator of G-protein signaling, RGS"/>
    <property type="match status" value="2"/>
</dbReference>
<feature type="transmembrane region" description="Helical" evidence="8">
    <location>
        <begin position="407"/>
        <end position="425"/>
    </location>
</feature>
<dbReference type="GO" id="GO:0016887">
    <property type="term" value="F:ATP hydrolysis activity"/>
    <property type="evidence" value="ECO:0007669"/>
    <property type="project" value="InterPro"/>
</dbReference>
<dbReference type="Gene3D" id="3.40.50.300">
    <property type="entry name" value="P-loop containing nucleotide triphosphate hydrolases"/>
    <property type="match status" value="1"/>
</dbReference>
<dbReference type="Pfam" id="PF00615">
    <property type="entry name" value="RGS"/>
    <property type="match status" value="2"/>
</dbReference>
<dbReference type="Pfam" id="PF01061">
    <property type="entry name" value="ABC2_membrane"/>
    <property type="match status" value="1"/>
</dbReference>
<dbReference type="PANTHER" id="PTHR48041:SF63">
    <property type="entry name" value="EARLY GENE AT 23, ISOFORM C"/>
    <property type="match status" value="1"/>
</dbReference>
<dbReference type="Proteomes" id="UP000549394">
    <property type="component" value="Unassembled WGS sequence"/>
</dbReference>
<evidence type="ECO:0000313" key="10">
    <source>
        <dbReference type="EMBL" id="CAD5126181.1"/>
    </source>
</evidence>
<comment type="similarity">
    <text evidence="2">Belongs to the ABC transporter superfamily. ABCG family. Eye pigment precursor importer (TC 3.A.1.204) subfamily.</text>
</comment>
<feature type="transmembrane region" description="Helical" evidence="8">
    <location>
        <begin position="295"/>
        <end position="315"/>
    </location>
</feature>
<dbReference type="InterPro" id="IPR027417">
    <property type="entry name" value="P-loop_NTPase"/>
</dbReference>
<proteinExistence type="inferred from homology"/>
<feature type="transmembrane region" description="Helical" evidence="8">
    <location>
        <begin position="352"/>
        <end position="371"/>
    </location>
</feature>
<evidence type="ECO:0000256" key="2">
    <source>
        <dbReference type="ARBA" id="ARBA00005814"/>
    </source>
</evidence>
<evidence type="ECO:0000256" key="3">
    <source>
        <dbReference type="ARBA" id="ARBA00022448"/>
    </source>
</evidence>
<dbReference type="GO" id="GO:0005886">
    <property type="term" value="C:plasma membrane"/>
    <property type="evidence" value="ECO:0007669"/>
    <property type="project" value="TreeGrafter"/>
</dbReference>
<dbReference type="InterPro" id="IPR044926">
    <property type="entry name" value="RGS_subdomain_2"/>
</dbReference>
<dbReference type="Gene3D" id="1.10.167.10">
    <property type="entry name" value="Regulator of G-protein Signalling 4, domain 2"/>
    <property type="match status" value="2"/>
</dbReference>
<name>A0A7I8WDB2_9ANNE</name>
<dbReference type="GO" id="GO:0005524">
    <property type="term" value="F:ATP binding"/>
    <property type="evidence" value="ECO:0007669"/>
    <property type="project" value="InterPro"/>
</dbReference>
<keyword evidence="3" id="KW-0813">Transport</keyword>
<dbReference type="PROSITE" id="PS50132">
    <property type="entry name" value="RGS"/>
    <property type="match status" value="2"/>
</dbReference>
<feature type="transmembrane region" description="Helical" evidence="8">
    <location>
        <begin position="377"/>
        <end position="400"/>
    </location>
</feature>
<dbReference type="FunFam" id="1.10.167.10:FF:000005">
    <property type="entry name" value="Putative A-kinase anchor protein 10 mitochondrial"/>
    <property type="match status" value="1"/>
</dbReference>
<comment type="caution">
    <text evidence="10">The sequence shown here is derived from an EMBL/GenBank/DDBJ whole genome shotgun (WGS) entry which is preliminary data.</text>
</comment>
<dbReference type="InterPro" id="IPR013525">
    <property type="entry name" value="ABC2_TM"/>
</dbReference>
<dbReference type="InterPro" id="IPR050352">
    <property type="entry name" value="ABCG_transporters"/>
</dbReference>
<dbReference type="EMBL" id="CAJFCJ010000033">
    <property type="protein sequence ID" value="CAD5126181.1"/>
    <property type="molecule type" value="Genomic_DNA"/>
</dbReference>
<evidence type="ECO:0000256" key="7">
    <source>
        <dbReference type="SAM" id="MobiDB-lite"/>
    </source>
</evidence>
<evidence type="ECO:0000259" key="9">
    <source>
        <dbReference type="PROSITE" id="PS50132"/>
    </source>
</evidence>